<proteinExistence type="predicted"/>
<accession>A0ABV0PEQ2</accession>
<reference evidence="1 2" key="1">
    <citation type="submission" date="2021-06" db="EMBL/GenBank/DDBJ databases">
        <authorList>
            <person name="Palmer J.M."/>
        </authorList>
    </citation>
    <scope>NUCLEOTIDE SEQUENCE [LARGE SCALE GENOMIC DNA]</scope>
    <source>
        <strain evidence="1 2">GA_2019</strain>
        <tissue evidence="1">Muscle</tissue>
    </source>
</reference>
<keyword evidence="2" id="KW-1185">Reference proteome</keyword>
<feature type="non-terminal residue" evidence="1">
    <location>
        <position position="1"/>
    </location>
</feature>
<dbReference type="EMBL" id="JAHRIO010071331">
    <property type="protein sequence ID" value="MEQ2181961.1"/>
    <property type="molecule type" value="Genomic_DNA"/>
</dbReference>
<comment type="caution">
    <text evidence="1">The sequence shown here is derived from an EMBL/GenBank/DDBJ whole genome shotgun (WGS) entry which is preliminary data.</text>
</comment>
<evidence type="ECO:0000313" key="2">
    <source>
        <dbReference type="Proteomes" id="UP001476798"/>
    </source>
</evidence>
<dbReference type="Proteomes" id="UP001476798">
    <property type="component" value="Unassembled WGS sequence"/>
</dbReference>
<gene>
    <name evidence="1" type="ORF">GOODEAATRI_017098</name>
</gene>
<evidence type="ECO:0000313" key="1">
    <source>
        <dbReference type="EMBL" id="MEQ2181961.1"/>
    </source>
</evidence>
<sequence length="101" mass="11767">LPLVFLENKHNGQQTQTSQGMTLNLTPVFAEVNSQMSQNESCQEKTILGKRSSVESMQEQWMILHGSSLTMKKRHQQQELKNVNRVWQHNSIYFQMCTIML</sequence>
<organism evidence="1 2">
    <name type="scientific">Goodea atripinnis</name>
    <dbReference type="NCBI Taxonomy" id="208336"/>
    <lineage>
        <taxon>Eukaryota</taxon>
        <taxon>Metazoa</taxon>
        <taxon>Chordata</taxon>
        <taxon>Craniata</taxon>
        <taxon>Vertebrata</taxon>
        <taxon>Euteleostomi</taxon>
        <taxon>Actinopterygii</taxon>
        <taxon>Neopterygii</taxon>
        <taxon>Teleostei</taxon>
        <taxon>Neoteleostei</taxon>
        <taxon>Acanthomorphata</taxon>
        <taxon>Ovalentaria</taxon>
        <taxon>Atherinomorphae</taxon>
        <taxon>Cyprinodontiformes</taxon>
        <taxon>Goodeidae</taxon>
        <taxon>Goodea</taxon>
    </lineage>
</organism>
<protein>
    <submittedName>
        <fullName evidence="1">Uncharacterized protein</fullName>
    </submittedName>
</protein>
<name>A0ABV0PEQ2_9TELE</name>